<dbReference type="Pfam" id="PF02082">
    <property type="entry name" value="Rrf2"/>
    <property type="match status" value="1"/>
</dbReference>
<dbReference type="InterPro" id="IPR036388">
    <property type="entry name" value="WH-like_DNA-bd_sf"/>
</dbReference>
<dbReference type="SUPFAM" id="SSF46785">
    <property type="entry name" value="Winged helix' DNA-binding domain"/>
    <property type="match status" value="1"/>
</dbReference>
<dbReference type="EMBL" id="JADKIO010000008">
    <property type="protein sequence ID" value="MBK9797062.1"/>
    <property type="molecule type" value="Genomic_DNA"/>
</dbReference>
<dbReference type="PROSITE" id="PS01332">
    <property type="entry name" value="HTH_RRF2_1"/>
    <property type="match status" value="1"/>
</dbReference>
<dbReference type="InterPro" id="IPR036390">
    <property type="entry name" value="WH_DNA-bd_sf"/>
</dbReference>
<comment type="caution">
    <text evidence="1">The sequence shown here is derived from an EMBL/GenBank/DDBJ whole genome shotgun (WGS) entry which is preliminary data.</text>
</comment>
<dbReference type="GO" id="GO:0003700">
    <property type="term" value="F:DNA-binding transcription factor activity"/>
    <property type="evidence" value="ECO:0007669"/>
    <property type="project" value="TreeGrafter"/>
</dbReference>
<dbReference type="PROSITE" id="PS51197">
    <property type="entry name" value="HTH_RRF2_2"/>
    <property type="match status" value="1"/>
</dbReference>
<dbReference type="AlphaFoldDB" id="A0A9D7SG57"/>
<dbReference type="InterPro" id="IPR030489">
    <property type="entry name" value="TR_Rrf2-type_CS"/>
</dbReference>
<accession>A0A9D7SG57</accession>
<gene>
    <name evidence="1" type="ORF">IPP58_11295</name>
</gene>
<dbReference type="GO" id="GO:0005829">
    <property type="term" value="C:cytosol"/>
    <property type="evidence" value="ECO:0007669"/>
    <property type="project" value="TreeGrafter"/>
</dbReference>
<organism evidence="1 2">
    <name type="scientific">Candidatus Geothrix skivensis</name>
    <dbReference type="NCBI Taxonomy" id="2954439"/>
    <lineage>
        <taxon>Bacteria</taxon>
        <taxon>Pseudomonadati</taxon>
        <taxon>Acidobacteriota</taxon>
        <taxon>Holophagae</taxon>
        <taxon>Holophagales</taxon>
        <taxon>Holophagaceae</taxon>
        <taxon>Geothrix</taxon>
    </lineage>
</organism>
<dbReference type="NCBIfam" id="TIGR00738">
    <property type="entry name" value="rrf2_super"/>
    <property type="match status" value="1"/>
</dbReference>
<dbReference type="Proteomes" id="UP000886657">
    <property type="component" value="Unassembled WGS sequence"/>
</dbReference>
<reference evidence="1" key="1">
    <citation type="submission" date="2020-10" db="EMBL/GenBank/DDBJ databases">
        <title>Connecting structure to function with the recovery of over 1000 high-quality activated sludge metagenome-assembled genomes encoding full-length rRNA genes using long-read sequencing.</title>
        <authorList>
            <person name="Singleton C.M."/>
            <person name="Petriglieri F."/>
            <person name="Kristensen J.M."/>
            <person name="Kirkegaard R.H."/>
            <person name="Michaelsen T.Y."/>
            <person name="Andersen M.H."/>
            <person name="Karst S.M."/>
            <person name="Dueholm M.S."/>
            <person name="Nielsen P.H."/>
            <person name="Albertsen M."/>
        </authorList>
    </citation>
    <scope>NUCLEOTIDE SEQUENCE</scope>
    <source>
        <strain evidence="1">Skiv_18-Q3-R9-52_MAXAC.067</strain>
    </source>
</reference>
<protein>
    <submittedName>
        <fullName evidence="1">Rrf2 family transcriptional regulator</fullName>
    </submittedName>
</protein>
<evidence type="ECO:0000313" key="1">
    <source>
        <dbReference type="EMBL" id="MBK9797062.1"/>
    </source>
</evidence>
<dbReference type="InterPro" id="IPR000944">
    <property type="entry name" value="Tscrpt_reg_Rrf2"/>
</dbReference>
<name>A0A9D7SG57_9BACT</name>
<sequence>MLPLSQTTGYAVRALRCLQEPGGHPVLVEEVAEYTGIPRSYLSKLIHKLAKKGLVVARRGHHGGVVLARPSTEITLEDLSDAIDGVAWRKRCLMGLLGCTASTPCMLHEFWQETLDQILARLRSVSLADLAQNPDPGVERFRANHGVNDQRPAEPKAVFTMAGEHLHPVEPIPGEAVAH</sequence>
<dbReference type="PANTHER" id="PTHR33221">
    <property type="entry name" value="WINGED HELIX-TURN-HELIX TRANSCRIPTIONAL REGULATOR, RRF2 FAMILY"/>
    <property type="match status" value="1"/>
</dbReference>
<evidence type="ECO:0000313" key="2">
    <source>
        <dbReference type="Proteomes" id="UP000886657"/>
    </source>
</evidence>
<proteinExistence type="predicted"/>
<dbReference type="PANTHER" id="PTHR33221:SF13">
    <property type="entry name" value="TRANSCRIPTIONAL REGULATOR-RELATED"/>
    <property type="match status" value="1"/>
</dbReference>
<dbReference type="Gene3D" id="1.10.10.10">
    <property type="entry name" value="Winged helix-like DNA-binding domain superfamily/Winged helix DNA-binding domain"/>
    <property type="match status" value="1"/>
</dbReference>